<sequence>MNKDCLKSFLELQIVWKDEDMFELKVTASNGRYFGTTEVYDTTESLFSFAQTLIGFPKDNNKLFHDAGNKNGYAYFSMNFYCIDNAGHIGVEINLEDTVATEFRHQEKNKLKLEIIVEPNAIDNFQRELSQLATTQKGTANLYGRDNRLDN</sequence>
<evidence type="ECO:0000313" key="1">
    <source>
        <dbReference type="EMBL" id="MBO9203058.1"/>
    </source>
</evidence>
<accession>A0ABS3YYV6</accession>
<gene>
    <name evidence="1" type="ORF">J7I42_22390</name>
</gene>
<organism evidence="1 2">
    <name type="scientific">Niastella soli</name>
    <dbReference type="NCBI Taxonomy" id="2821487"/>
    <lineage>
        <taxon>Bacteria</taxon>
        <taxon>Pseudomonadati</taxon>
        <taxon>Bacteroidota</taxon>
        <taxon>Chitinophagia</taxon>
        <taxon>Chitinophagales</taxon>
        <taxon>Chitinophagaceae</taxon>
        <taxon>Niastella</taxon>
    </lineage>
</organism>
<proteinExistence type="predicted"/>
<name>A0ABS3YYV6_9BACT</name>
<dbReference type="RefSeq" id="WP_209141113.1">
    <property type="nucleotide sequence ID" value="NZ_JAGHKO010000005.1"/>
</dbReference>
<comment type="caution">
    <text evidence="1">The sequence shown here is derived from an EMBL/GenBank/DDBJ whole genome shotgun (WGS) entry which is preliminary data.</text>
</comment>
<dbReference type="EMBL" id="JAGHKO010000005">
    <property type="protein sequence ID" value="MBO9203058.1"/>
    <property type="molecule type" value="Genomic_DNA"/>
</dbReference>
<protein>
    <submittedName>
        <fullName evidence="1">Uncharacterized protein</fullName>
    </submittedName>
</protein>
<reference evidence="1 2" key="1">
    <citation type="submission" date="2021-03" db="EMBL/GenBank/DDBJ databases">
        <title>Assistant Professor.</title>
        <authorList>
            <person name="Huq M.A."/>
        </authorList>
    </citation>
    <scope>NUCLEOTIDE SEQUENCE [LARGE SCALE GENOMIC DNA]</scope>
    <source>
        <strain evidence="1 2">MAH-29</strain>
    </source>
</reference>
<evidence type="ECO:0000313" key="2">
    <source>
        <dbReference type="Proteomes" id="UP000677244"/>
    </source>
</evidence>
<keyword evidence="2" id="KW-1185">Reference proteome</keyword>
<dbReference type="Proteomes" id="UP000677244">
    <property type="component" value="Unassembled WGS sequence"/>
</dbReference>